<feature type="compositionally biased region" description="Polar residues" evidence="1">
    <location>
        <begin position="56"/>
        <end position="65"/>
    </location>
</feature>
<gene>
    <name evidence="3" type="ORF">LPJ64_002952</name>
</gene>
<proteinExistence type="predicted"/>
<evidence type="ECO:0000313" key="4">
    <source>
        <dbReference type="Proteomes" id="UP001145021"/>
    </source>
</evidence>
<keyword evidence="4" id="KW-1185">Reference proteome</keyword>
<accession>A0A9W8CKF9</accession>
<organism evidence="3 4">
    <name type="scientific">Coemansia asiatica</name>
    <dbReference type="NCBI Taxonomy" id="1052880"/>
    <lineage>
        <taxon>Eukaryota</taxon>
        <taxon>Fungi</taxon>
        <taxon>Fungi incertae sedis</taxon>
        <taxon>Zoopagomycota</taxon>
        <taxon>Kickxellomycotina</taxon>
        <taxon>Kickxellomycetes</taxon>
        <taxon>Kickxellales</taxon>
        <taxon>Kickxellaceae</taxon>
        <taxon>Coemansia</taxon>
    </lineage>
</organism>
<feature type="domain" description="Myb-like" evidence="2">
    <location>
        <begin position="104"/>
        <end position="160"/>
    </location>
</feature>
<comment type="caution">
    <text evidence="3">The sequence shown here is derived from an EMBL/GenBank/DDBJ whole genome shotgun (WGS) entry which is preliminary data.</text>
</comment>
<dbReference type="InterPro" id="IPR009057">
    <property type="entry name" value="Homeodomain-like_sf"/>
</dbReference>
<feature type="region of interest" description="Disordered" evidence="1">
    <location>
        <begin position="43"/>
        <end position="110"/>
    </location>
</feature>
<sequence>MLRKPALSQGRRWLSISANVCQKHGDMQRLQDLAKHLIEDAQDAKELSTKTEDTISEPTKAQTLPTFPLNLASQAEDDVEDDVEDDLESKANASDQSESKQQTADSISKSKWSLQDKKRLIRVADQCREFKDGRTSWADVAAQFPGRSAQSCADMHRAILCENNIHSIEKYKTAHRDIVVKERDKNRRVFTKDERMLLEKVVHKYGDQSWAAITEEMNALTGIVRQKPVYRNMWCFCMCSKALKAPRWDASKAEKLKRLAKEHGKDEVFLTYEFFPEYTPAIISYMLRNMDTDKACRDYRPNSFWEKRDAEE</sequence>
<evidence type="ECO:0000256" key="1">
    <source>
        <dbReference type="SAM" id="MobiDB-lite"/>
    </source>
</evidence>
<dbReference type="PROSITE" id="PS50090">
    <property type="entry name" value="MYB_LIKE"/>
    <property type="match status" value="1"/>
</dbReference>
<dbReference type="SUPFAM" id="SSF46689">
    <property type="entry name" value="Homeodomain-like"/>
    <property type="match status" value="2"/>
</dbReference>
<feature type="compositionally biased region" description="Basic and acidic residues" evidence="1">
    <location>
        <begin position="43"/>
        <end position="53"/>
    </location>
</feature>
<evidence type="ECO:0000259" key="2">
    <source>
        <dbReference type="PROSITE" id="PS50090"/>
    </source>
</evidence>
<evidence type="ECO:0000313" key="3">
    <source>
        <dbReference type="EMBL" id="KAJ1645445.1"/>
    </source>
</evidence>
<name>A0A9W8CKF9_9FUNG</name>
<dbReference type="AlphaFoldDB" id="A0A9W8CKF9"/>
<feature type="compositionally biased region" description="Acidic residues" evidence="1">
    <location>
        <begin position="75"/>
        <end position="87"/>
    </location>
</feature>
<dbReference type="Gene3D" id="1.10.10.60">
    <property type="entry name" value="Homeodomain-like"/>
    <property type="match status" value="1"/>
</dbReference>
<reference evidence="3" key="1">
    <citation type="submission" date="2022-07" db="EMBL/GenBank/DDBJ databases">
        <title>Phylogenomic reconstructions and comparative analyses of Kickxellomycotina fungi.</title>
        <authorList>
            <person name="Reynolds N.K."/>
            <person name="Stajich J.E."/>
            <person name="Barry K."/>
            <person name="Grigoriev I.V."/>
            <person name="Crous P."/>
            <person name="Smith M.E."/>
        </authorList>
    </citation>
    <scope>NUCLEOTIDE SEQUENCE</scope>
    <source>
        <strain evidence="3">NBRC 105413</strain>
    </source>
</reference>
<dbReference type="Proteomes" id="UP001145021">
    <property type="component" value="Unassembled WGS sequence"/>
</dbReference>
<dbReference type="EMBL" id="JANBOH010000105">
    <property type="protein sequence ID" value="KAJ1645445.1"/>
    <property type="molecule type" value="Genomic_DNA"/>
</dbReference>
<dbReference type="CDD" id="cd00167">
    <property type="entry name" value="SANT"/>
    <property type="match status" value="1"/>
</dbReference>
<protein>
    <recommendedName>
        <fullName evidence="2">Myb-like domain-containing protein</fullName>
    </recommendedName>
</protein>
<dbReference type="InterPro" id="IPR001005">
    <property type="entry name" value="SANT/Myb"/>
</dbReference>
<feature type="compositionally biased region" description="Polar residues" evidence="1">
    <location>
        <begin position="91"/>
        <end position="110"/>
    </location>
</feature>